<dbReference type="EMBL" id="PJEX01000056">
    <property type="protein sequence ID" value="TKW56868.1"/>
    <property type="molecule type" value="Genomic_DNA"/>
</dbReference>
<dbReference type="InterPro" id="IPR027417">
    <property type="entry name" value="P-loop_NTPase"/>
</dbReference>
<evidence type="ECO:0008006" key="3">
    <source>
        <dbReference type="Google" id="ProtNLM"/>
    </source>
</evidence>
<evidence type="ECO:0000313" key="2">
    <source>
        <dbReference type="Proteomes" id="UP000310108"/>
    </source>
</evidence>
<dbReference type="Proteomes" id="UP000310108">
    <property type="component" value="Unassembled WGS sequence"/>
</dbReference>
<reference evidence="1 2" key="1">
    <citation type="journal article" date="2019" name="PLoS ONE">
        <title>Comparative genome analysis indicates high evolutionary potential of pathogenicity genes in Colletotrichum tanaceti.</title>
        <authorList>
            <person name="Lelwala R.V."/>
            <person name="Korhonen P.K."/>
            <person name="Young N.D."/>
            <person name="Scott J.B."/>
            <person name="Ades P.A."/>
            <person name="Gasser R.B."/>
            <person name="Taylor P.W.J."/>
        </authorList>
    </citation>
    <scope>NUCLEOTIDE SEQUENCE [LARGE SCALE GENOMIC DNA]</scope>
    <source>
        <strain evidence="1">BRIP57314</strain>
    </source>
</reference>
<dbReference type="PANTHER" id="PTHR36978">
    <property type="entry name" value="P-LOOP CONTAINING NUCLEOTIDE TRIPHOSPHATE HYDROLASE"/>
    <property type="match status" value="1"/>
</dbReference>
<dbReference type="InterPro" id="IPR040632">
    <property type="entry name" value="Sulfotransfer_4"/>
</dbReference>
<keyword evidence="2" id="KW-1185">Reference proteome</keyword>
<proteinExistence type="predicted"/>
<organism evidence="1 2">
    <name type="scientific">Colletotrichum tanaceti</name>
    <dbReference type="NCBI Taxonomy" id="1306861"/>
    <lineage>
        <taxon>Eukaryota</taxon>
        <taxon>Fungi</taxon>
        <taxon>Dikarya</taxon>
        <taxon>Ascomycota</taxon>
        <taxon>Pezizomycotina</taxon>
        <taxon>Sordariomycetes</taxon>
        <taxon>Hypocreomycetidae</taxon>
        <taxon>Glomerellales</taxon>
        <taxon>Glomerellaceae</taxon>
        <taxon>Colletotrichum</taxon>
        <taxon>Colletotrichum destructivum species complex</taxon>
    </lineage>
</organism>
<evidence type="ECO:0000313" key="1">
    <source>
        <dbReference type="EMBL" id="TKW56868.1"/>
    </source>
</evidence>
<dbReference type="AlphaFoldDB" id="A0A4U6XMG3"/>
<dbReference type="Gene3D" id="3.40.50.300">
    <property type="entry name" value="P-loop containing nucleotide triphosphate hydrolases"/>
    <property type="match status" value="1"/>
</dbReference>
<comment type="caution">
    <text evidence="1">The sequence shown here is derived from an EMBL/GenBank/DDBJ whole genome shotgun (WGS) entry which is preliminary data.</text>
</comment>
<accession>A0A4U6XMG3</accession>
<dbReference type="SUPFAM" id="SSF52540">
    <property type="entry name" value="P-loop containing nucleoside triphosphate hydrolases"/>
    <property type="match status" value="1"/>
</dbReference>
<protein>
    <recommendedName>
        <fullName evidence="3">NAD dependent epimerase/dehydratase</fullName>
    </recommendedName>
</protein>
<sequence length="309" mass="35045">MVLLGQRSPRKPATDIFTSTDTDIDRRHLSRVVPMRVLCLGLGRTGTAFTINCSVWLTFALLPSPPPFSLPPPKALRSALIQLGFQDTYHMMSASSENPPDCLMWSEALAAKYDGVGEFGRDKWDALLGHCQAVTDWPAASFAAELIEAYPEAQVVLTTRDADAWFASTRATVHRRAHDGVLRLLARFDWASSMYYPMLRRYWDAVFLGDFDRHGKEVFLRHNDRVRRLVPPDRLLEYRVGEGWEPLCKFLGCPVPSTPFPRDNSGDSFLRRTGRRNRLQLCNVLFRWASWVLGGWCLFVVGKRLVGVS</sequence>
<name>A0A4U6XMG3_9PEZI</name>
<gene>
    <name evidence="1" type="ORF">CTA1_11293</name>
</gene>
<dbReference type="Pfam" id="PF17784">
    <property type="entry name" value="Sulfotransfer_4"/>
    <property type="match status" value="1"/>
</dbReference>
<dbReference type="PANTHER" id="PTHR36978:SF4">
    <property type="entry name" value="P-LOOP CONTAINING NUCLEOSIDE TRIPHOSPHATE HYDROLASE PROTEIN"/>
    <property type="match status" value="1"/>
</dbReference>
<dbReference type="STRING" id="1306861.A0A4U6XMG3"/>